<dbReference type="GO" id="GO:0005576">
    <property type="term" value="C:extracellular region"/>
    <property type="evidence" value="ECO:0007669"/>
    <property type="project" value="UniProtKB-SubCell"/>
</dbReference>
<evidence type="ECO:0000256" key="1">
    <source>
        <dbReference type="ARBA" id="ARBA00004613"/>
    </source>
</evidence>
<dbReference type="PANTHER" id="PTHR11802:SF334">
    <property type="entry name" value="SERINE CARBOXYPEPTIDASE-LIKE 21"/>
    <property type="match status" value="1"/>
</dbReference>
<comment type="subcellular location">
    <subcellularLocation>
        <location evidence="1">Secreted</location>
    </subcellularLocation>
</comment>
<dbReference type="Gene3D" id="3.40.50.12670">
    <property type="match status" value="1"/>
</dbReference>
<evidence type="ECO:0000256" key="6">
    <source>
        <dbReference type="ARBA" id="ARBA00022801"/>
    </source>
</evidence>
<keyword evidence="5" id="KW-0732">Signal</keyword>
<dbReference type="FunFam" id="3.40.50.12670:FF:000001">
    <property type="entry name" value="Carboxypeptidase"/>
    <property type="match status" value="1"/>
</dbReference>
<sequence length="338" mass="37603">MQFMIIVFKQFRTAGATRHWAGNTGTNAIGFSCNPNGTFSPLLFSTYGYLVGNGVADEVFDGNALVPFTHGMGLISDELYEETKLVCKGKYYSDYEDESSECSKKLTKVKDTVRPLNVYNILEPCYHGTSDLSALDIGSLPKSLLTLGKTERPMAVRKRMFGRAWPLGAILRPGIVPSWSQLLASSGVPCINDVVATKWLNDPTVRKAVHAKEVYIQESEIGGWHLCSDKLEYSHDTGSMIEHHRNLTLNGIRALIYSGDHDMCVPYTGSEAWTKAMGYKVVDEWRPWTSNNQVAGFTQGYANNLTFITIKGAGHTVPEYKPREALDFYSRFLAGEKI</sequence>
<keyword evidence="4" id="KW-0645">Protease</keyword>
<dbReference type="GO" id="GO:0016747">
    <property type="term" value="F:acyltransferase activity, transferring groups other than amino-acyl groups"/>
    <property type="evidence" value="ECO:0007669"/>
    <property type="project" value="TreeGrafter"/>
</dbReference>
<accession>R0I3R9</accession>
<dbReference type="Pfam" id="PF00450">
    <property type="entry name" value="Peptidase_S10"/>
    <property type="match status" value="1"/>
</dbReference>
<dbReference type="GO" id="GO:0004185">
    <property type="term" value="F:serine-type carboxypeptidase activity"/>
    <property type="evidence" value="ECO:0007669"/>
    <property type="project" value="InterPro"/>
</dbReference>
<dbReference type="InterPro" id="IPR029058">
    <property type="entry name" value="AB_hydrolase_fold"/>
</dbReference>
<dbReference type="FunFam" id="3.40.50.11320:FF:000002">
    <property type="entry name" value="Carboxypeptidase"/>
    <property type="match status" value="1"/>
</dbReference>
<dbReference type="PROSITE" id="PS00560">
    <property type="entry name" value="CARBOXYPEPT_SER_HIS"/>
    <property type="match status" value="1"/>
</dbReference>
<dbReference type="eggNOG" id="KOG1282">
    <property type="taxonomic scope" value="Eukaryota"/>
</dbReference>
<evidence type="ECO:0000256" key="4">
    <source>
        <dbReference type="ARBA" id="ARBA00022670"/>
    </source>
</evidence>
<evidence type="ECO:0000313" key="9">
    <source>
        <dbReference type="EMBL" id="EOA32585.1"/>
    </source>
</evidence>
<dbReference type="InterPro" id="IPR001563">
    <property type="entry name" value="Peptidase_S10"/>
</dbReference>
<dbReference type="PANTHER" id="PTHR11802">
    <property type="entry name" value="SERINE PROTEASE FAMILY S10 SERINE CARBOXYPEPTIDASE"/>
    <property type="match status" value="1"/>
</dbReference>
<organism evidence="9 10">
    <name type="scientific">Capsella rubella</name>
    <dbReference type="NCBI Taxonomy" id="81985"/>
    <lineage>
        <taxon>Eukaryota</taxon>
        <taxon>Viridiplantae</taxon>
        <taxon>Streptophyta</taxon>
        <taxon>Embryophyta</taxon>
        <taxon>Tracheophyta</taxon>
        <taxon>Spermatophyta</taxon>
        <taxon>Magnoliopsida</taxon>
        <taxon>eudicotyledons</taxon>
        <taxon>Gunneridae</taxon>
        <taxon>Pentapetalae</taxon>
        <taxon>rosids</taxon>
        <taxon>malvids</taxon>
        <taxon>Brassicales</taxon>
        <taxon>Brassicaceae</taxon>
        <taxon>Camelineae</taxon>
        <taxon>Capsella</taxon>
    </lineage>
</organism>
<dbReference type="GO" id="GO:0019748">
    <property type="term" value="P:secondary metabolic process"/>
    <property type="evidence" value="ECO:0007669"/>
    <property type="project" value="TreeGrafter"/>
</dbReference>
<dbReference type="InterPro" id="IPR033124">
    <property type="entry name" value="Ser_caboxypep_his_AS"/>
</dbReference>
<comment type="similarity">
    <text evidence="2">Belongs to the peptidase S10 family.</text>
</comment>
<dbReference type="AlphaFoldDB" id="R0I3R9"/>
<evidence type="ECO:0000256" key="7">
    <source>
        <dbReference type="ARBA" id="ARBA00023157"/>
    </source>
</evidence>
<evidence type="ECO:0000256" key="3">
    <source>
        <dbReference type="ARBA" id="ARBA00022645"/>
    </source>
</evidence>
<keyword evidence="7" id="KW-1015">Disulfide bond</keyword>
<dbReference type="Gene3D" id="3.40.50.1820">
    <property type="entry name" value="alpha/beta hydrolase"/>
    <property type="match status" value="1"/>
</dbReference>
<evidence type="ECO:0000256" key="2">
    <source>
        <dbReference type="ARBA" id="ARBA00009431"/>
    </source>
</evidence>
<dbReference type="SUPFAM" id="SSF53474">
    <property type="entry name" value="alpha/beta-Hydrolases"/>
    <property type="match status" value="1"/>
</dbReference>
<dbReference type="STRING" id="81985.R0I3R9"/>
<gene>
    <name evidence="9" type="ORF">CARUB_v10015878mg</name>
</gene>
<keyword evidence="6" id="KW-0378">Hydrolase</keyword>
<keyword evidence="10" id="KW-1185">Reference proteome</keyword>
<evidence type="ECO:0000256" key="5">
    <source>
        <dbReference type="ARBA" id="ARBA00022729"/>
    </source>
</evidence>
<name>R0I3R9_9BRAS</name>
<evidence type="ECO:0000313" key="10">
    <source>
        <dbReference type="Proteomes" id="UP000029121"/>
    </source>
</evidence>
<dbReference type="GO" id="GO:0006508">
    <property type="term" value="P:proteolysis"/>
    <property type="evidence" value="ECO:0007669"/>
    <property type="project" value="UniProtKB-KW"/>
</dbReference>
<dbReference type="Proteomes" id="UP000029121">
    <property type="component" value="Unassembled WGS sequence"/>
</dbReference>
<dbReference type="EMBL" id="KB870807">
    <property type="protein sequence ID" value="EOA32585.1"/>
    <property type="molecule type" value="Genomic_DNA"/>
</dbReference>
<evidence type="ECO:0000256" key="8">
    <source>
        <dbReference type="ARBA" id="ARBA00023180"/>
    </source>
</evidence>
<proteinExistence type="inferred from homology"/>
<keyword evidence="3" id="KW-0121">Carboxypeptidase</keyword>
<protein>
    <submittedName>
        <fullName evidence="9">Uncharacterized protein</fullName>
    </submittedName>
</protein>
<reference evidence="10" key="1">
    <citation type="journal article" date="2013" name="Nat. Genet.">
        <title>The Capsella rubella genome and the genomic consequences of rapid mating system evolution.</title>
        <authorList>
            <person name="Slotte T."/>
            <person name="Hazzouri K.M."/>
            <person name="Agren J.A."/>
            <person name="Koenig D."/>
            <person name="Maumus F."/>
            <person name="Guo Y.L."/>
            <person name="Steige K."/>
            <person name="Platts A.E."/>
            <person name="Escobar J.S."/>
            <person name="Newman L.K."/>
            <person name="Wang W."/>
            <person name="Mandakova T."/>
            <person name="Vello E."/>
            <person name="Smith L.M."/>
            <person name="Henz S.R."/>
            <person name="Steffen J."/>
            <person name="Takuno S."/>
            <person name="Brandvain Y."/>
            <person name="Coop G."/>
            <person name="Andolfatto P."/>
            <person name="Hu T.T."/>
            <person name="Blanchette M."/>
            <person name="Clark R.M."/>
            <person name="Quesneville H."/>
            <person name="Nordborg M."/>
            <person name="Gaut B.S."/>
            <person name="Lysak M.A."/>
            <person name="Jenkins J."/>
            <person name="Grimwood J."/>
            <person name="Chapman J."/>
            <person name="Prochnik S."/>
            <person name="Shu S."/>
            <person name="Rokhsar D."/>
            <person name="Schmutz J."/>
            <person name="Weigel D."/>
            <person name="Wright S.I."/>
        </authorList>
    </citation>
    <scope>NUCLEOTIDE SEQUENCE [LARGE SCALE GENOMIC DNA]</scope>
    <source>
        <strain evidence="10">cv. Monte Gargano</strain>
    </source>
</reference>
<keyword evidence="8" id="KW-0325">Glycoprotein</keyword>